<evidence type="ECO:0000256" key="8">
    <source>
        <dbReference type="ARBA" id="ARBA00023004"/>
    </source>
</evidence>
<keyword evidence="10" id="KW-0325">Glycoprotein</keyword>
<evidence type="ECO:0000256" key="11">
    <source>
        <dbReference type="ARBA" id="ARBA00023324"/>
    </source>
</evidence>
<dbReference type="InterPro" id="IPR000823">
    <property type="entry name" value="Peroxidase_pln"/>
</dbReference>
<dbReference type="OMA" id="LYIWFLA"/>
<evidence type="ECO:0000256" key="13">
    <source>
        <dbReference type="PIRSR" id="PIRSR600823-2"/>
    </source>
</evidence>
<keyword evidence="4" id="KW-0349">Heme</keyword>
<feature type="disulfide bond" evidence="16">
    <location>
        <begin position="41"/>
        <end position="119"/>
    </location>
</feature>
<protein>
    <submittedName>
        <fullName evidence="19">Peroxidase</fullName>
    </submittedName>
</protein>
<comment type="catalytic activity">
    <reaction evidence="1">
        <text>2 a phenolic donor + H2O2 = 2 a phenolic radical donor + 2 H2O</text>
        <dbReference type="Rhea" id="RHEA:56136"/>
        <dbReference type="ChEBI" id="CHEBI:15377"/>
        <dbReference type="ChEBI" id="CHEBI:16240"/>
        <dbReference type="ChEBI" id="CHEBI:139520"/>
        <dbReference type="ChEBI" id="CHEBI:139521"/>
        <dbReference type="EC" id="1.11.1.7"/>
    </reaction>
</comment>
<dbReference type="Gene3D" id="1.10.520.10">
    <property type="match status" value="1"/>
</dbReference>
<proteinExistence type="inferred from homology"/>
<feature type="binding site" evidence="14">
    <location>
        <position position="91"/>
    </location>
    <ligand>
        <name>Ca(2+)</name>
        <dbReference type="ChEBI" id="CHEBI:29108"/>
        <label>1</label>
    </ligand>
</feature>
<dbReference type="Proteomes" id="UP000036987">
    <property type="component" value="Unassembled WGS sequence"/>
</dbReference>
<dbReference type="GO" id="GO:0140825">
    <property type="term" value="F:lactoperoxidase activity"/>
    <property type="evidence" value="ECO:0007669"/>
    <property type="project" value="UniProtKB-EC"/>
</dbReference>
<evidence type="ECO:0000256" key="9">
    <source>
        <dbReference type="ARBA" id="ARBA00023157"/>
    </source>
</evidence>
<dbReference type="InterPro" id="IPR019793">
    <property type="entry name" value="Peroxidases_heam-ligand_BS"/>
</dbReference>
<feature type="binding site" evidence="14">
    <location>
        <position position="80"/>
    </location>
    <ligand>
        <name>Ca(2+)</name>
        <dbReference type="ChEBI" id="CHEBI:29108"/>
        <label>1</label>
    </ligand>
</feature>
<organism evidence="19 20">
    <name type="scientific">Zostera marina</name>
    <name type="common">Eelgrass</name>
    <dbReference type="NCBI Taxonomy" id="29655"/>
    <lineage>
        <taxon>Eukaryota</taxon>
        <taxon>Viridiplantae</taxon>
        <taxon>Streptophyta</taxon>
        <taxon>Embryophyta</taxon>
        <taxon>Tracheophyta</taxon>
        <taxon>Spermatophyta</taxon>
        <taxon>Magnoliopsida</taxon>
        <taxon>Liliopsida</taxon>
        <taxon>Zosteraceae</taxon>
        <taxon>Zostera</taxon>
    </lineage>
</organism>
<keyword evidence="9 16" id="KW-1015">Disulfide bond</keyword>
<dbReference type="GO" id="GO:0006979">
    <property type="term" value="P:response to oxidative stress"/>
    <property type="evidence" value="ECO:0007669"/>
    <property type="project" value="InterPro"/>
</dbReference>
<evidence type="ECO:0000256" key="16">
    <source>
        <dbReference type="PIRSR" id="PIRSR600823-5"/>
    </source>
</evidence>
<feature type="site" description="Transition state stabilizer" evidence="15">
    <location>
        <position position="68"/>
    </location>
</feature>
<keyword evidence="6 14" id="KW-0106">Calcium</keyword>
<dbReference type="GO" id="GO:0042744">
    <property type="term" value="P:hydrogen peroxide catabolic process"/>
    <property type="evidence" value="ECO:0007669"/>
    <property type="project" value="UniProtKB-KW"/>
</dbReference>
<keyword evidence="3 19" id="KW-0575">Peroxidase</keyword>
<keyword evidence="5 14" id="KW-0479">Metal-binding</keyword>
<evidence type="ECO:0000256" key="1">
    <source>
        <dbReference type="ARBA" id="ARBA00000189"/>
    </source>
</evidence>
<feature type="binding site" evidence="14">
    <location>
        <position position="82"/>
    </location>
    <ligand>
        <name>Ca(2+)</name>
        <dbReference type="ChEBI" id="CHEBI:29108"/>
        <label>1</label>
    </ligand>
</feature>
<feature type="binding site" description="axial binding residue" evidence="14">
    <location>
        <position position="198"/>
    </location>
    <ligand>
        <name>heme b</name>
        <dbReference type="ChEBI" id="CHEBI:60344"/>
    </ligand>
    <ligandPart>
        <name>Fe</name>
        <dbReference type="ChEBI" id="CHEBI:18248"/>
    </ligandPart>
</feature>
<dbReference type="GO" id="GO:0046872">
    <property type="term" value="F:metal ion binding"/>
    <property type="evidence" value="ECO:0007669"/>
    <property type="project" value="UniProtKB-KW"/>
</dbReference>
<dbReference type="PROSITE" id="PS00436">
    <property type="entry name" value="PEROXIDASE_2"/>
    <property type="match status" value="1"/>
</dbReference>
<evidence type="ECO:0000256" key="6">
    <source>
        <dbReference type="ARBA" id="ARBA00022837"/>
    </source>
</evidence>
<feature type="binding site" evidence="14">
    <location>
        <position position="73"/>
    </location>
    <ligand>
        <name>Ca(2+)</name>
        <dbReference type="ChEBI" id="CHEBI:29108"/>
        <label>1</label>
    </ligand>
</feature>
<evidence type="ECO:0000256" key="17">
    <source>
        <dbReference type="SAM" id="SignalP"/>
    </source>
</evidence>
<comment type="caution">
    <text evidence="19">The sequence shown here is derived from an EMBL/GenBank/DDBJ whole genome shotgun (WGS) entry which is preliminary data.</text>
</comment>
<evidence type="ECO:0000313" key="20">
    <source>
        <dbReference type="Proteomes" id="UP000036987"/>
    </source>
</evidence>
<feature type="binding site" evidence="14">
    <location>
        <position position="76"/>
    </location>
    <ligand>
        <name>Ca(2+)</name>
        <dbReference type="ChEBI" id="CHEBI:29108"/>
        <label>1</label>
    </ligand>
</feature>
<feature type="binding site" evidence="13">
    <location>
        <position position="168"/>
    </location>
    <ligand>
        <name>substrate</name>
    </ligand>
</feature>
<dbReference type="GO" id="GO:0020037">
    <property type="term" value="F:heme binding"/>
    <property type="evidence" value="ECO:0007669"/>
    <property type="project" value="InterPro"/>
</dbReference>
<evidence type="ECO:0000256" key="4">
    <source>
        <dbReference type="ARBA" id="ARBA00022617"/>
    </source>
</evidence>
<sequence length="235" mass="25747">MKKPVIFLFMLLASLTVVSSAGDCNPLISPGLSWNFYRSSCPKVENIVRSELKKALKKDIDLAATLLRIHFHDCFVQGCDASVLLSGSQSEQDAPPNLMLRPAAIELINTVRGRVHERCGRVVSCVDITALLARDSVKLSGEPKYPVPLGRRDGTSFATHEVTLASLPPPSSNTQKLIEAVEKLNLDVKDLVTLSGAHTIGIGALPDTRQHVEPVLRQQSQARLPFCQRRQHHCA</sequence>
<dbReference type="SUPFAM" id="SSF48113">
    <property type="entry name" value="Heme-dependent peroxidases"/>
    <property type="match status" value="1"/>
</dbReference>
<evidence type="ECO:0000256" key="7">
    <source>
        <dbReference type="ARBA" id="ARBA00023002"/>
    </source>
</evidence>
<evidence type="ECO:0000256" key="15">
    <source>
        <dbReference type="PIRSR" id="PIRSR600823-4"/>
    </source>
</evidence>
<evidence type="ECO:0000259" key="18">
    <source>
        <dbReference type="PROSITE" id="PS50873"/>
    </source>
</evidence>
<evidence type="ECO:0000313" key="19">
    <source>
        <dbReference type="EMBL" id="KMZ64321.1"/>
    </source>
</evidence>
<feature type="disulfide bond" evidence="16">
    <location>
        <begin position="74"/>
        <end position="79"/>
    </location>
</feature>
<keyword evidence="20" id="KW-1185">Reference proteome</keyword>
<keyword evidence="11" id="KW-0376">Hydrogen peroxide</keyword>
<dbReference type="AlphaFoldDB" id="A0A0K9P5M2"/>
<feature type="active site" description="Proton acceptor" evidence="12">
    <location>
        <position position="72"/>
    </location>
</feature>
<evidence type="ECO:0000256" key="3">
    <source>
        <dbReference type="ARBA" id="ARBA00022559"/>
    </source>
</evidence>
<dbReference type="Gene3D" id="1.10.420.10">
    <property type="entry name" value="Peroxidase, domain 2"/>
    <property type="match status" value="1"/>
</dbReference>
<evidence type="ECO:0000256" key="5">
    <source>
        <dbReference type="ARBA" id="ARBA00022723"/>
    </source>
</evidence>
<dbReference type="InterPro" id="IPR019794">
    <property type="entry name" value="Peroxidases_AS"/>
</dbReference>
<evidence type="ECO:0000256" key="2">
    <source>
        <dbReference type="ARBA" id="ARBA00006873"/>
    </source>
</evidence>
<dbReference type="PANTHER" id="PTHR31235">
    <property type="entry name" value="PEROXIDASE 25-RELATED"/>
    <property type="match status" value="1"/>
</dbReference>
<feature type="binding site" evidence="14">
    <location>
        <position position="199"/>
    </location>
    <ligand>
        <name>Ca(2+)</name>
        <dbReference type="ChEBI" id="CHEBI:29108"/>
        <label>2</label>
    </ligand>
</feature>
<name>A0A0K9P5M2_ZOSMR</name>
<dbReference type="PRINTS" id="PR00461">
    <property type="entry name" value="PLPEROXIDASE"/>
</dbReference>
<dbReference type="STRING" id="29655.A0A0K9P5M2"/>
<dbReference type="FunFam" id="1.10.520.10:FF:000009">
    <property type="entry name" value="Peroxidase"/>
    <property type="match status" value="1"/>
</dbReference>
<evidence type="ECO:0000256" key="14">
    <source>
        <dbReference type="PIRSR" id="PIRSR600823-3"/>
    </source>
</evidence>
<comment type="cofactor">
    <cofactor evidence="14">
        <name>Ca(2+)</name>
        <dbReference type="ChEBI" id="CHEBI:29108"/>
    </cofactor>
    <text evidence="14">Binds 2 calcium ions per subunit.</text>
</comment>
<keyword evidence="7" id="KW-0560">Oxidoreductase</keyword>
<keyword evidence="8 14" id="KW-0408">Iron</keyword>
<keyword evidence="17" id="KW-0732">Signal</keyword>
<feature type="domain" description="Plant heme peroxidase family profile" evidence="18">
    <location>
        <begin position="31"/>
        <end position="235"/>
    </location>
</feature>
<feature type="chain" id="PRO_5005527460" evidence="17">
    <location>
        <begin position="21"/>
        <end position="235"/>
    </location>
</feature>
<dbReference type="OrthoDB" id="2113341at2759"/>
<reference evidence="20" key="1">
    <citation type="journal article" date="2016" name="Nature">
        <title>The genome of the seagrass Zostera marina reveals angiosperm adaptation to the sea.</title>
        <authorList>
            <person name="Olsen J.L."/>
            <person name="Rouze P."/>
            <person name="Verhelst B."/>
            <person name="Lin Y.-C."/>
            <person name="Bayer T."/>
            <person name="Collen J."/>
            <person name="Dattolo E."/>
            <person name="De Paoli E."/>
            <person name="Dittami S."/>
            <person name="Maumus F."/>
            <person name="Michel G."/>
            <person name="Kersting A."/>
            <person name="Lauritano C."/>
            <person name="Lohaus R."/>
            <person name="Toepel M."/>
            <person name="Tonon T."/>
            <person name="Vanneste K."/>
            <person name="Amirebrahimi M."/>
            <person name="Brakel J."/>
            <person name="Bostroem C."/>
            <person name="Chovatia M."/>
            <person name="Grimwood J."/>
            <person name="Jenkins J.W."/>
            <person name="Jueterbock A."/>
            <person name="Mraz A."/>
            <person name="Stam W.T."/>
            <person name="Tice H."/>
            <person name="Bornberg-Bauer E."/>
            <person name="Green P.J."/>
            <person name="Pearson G.A."/>
            <person name="Procaccini G."/>
            <person name="Duarte C.M."/>
            <person name="Schmutz J."/>
            <person name="Reusch T.B.H."/>
            <person name="Van de Peer Y."/>
        </authorList>
    </citation>
    <scope>NUCLEOTIDE SEQUENCE [LARGE SCALE GENOMIC DNA]</scope>
    <source>
        <strain evidence="20">cv. Finnish</strain>
    </source>
</reference>
<evidence type="ECO:0000256" key="10">
    <source>
        <dbReference type="ARBA" id="ARBA00023180"/>
    </source>
</evidence>
<dbReference type="InterPro" id="IPR002016">
    <property type="entry name" value="Haem_peroxidase"/>
</dbReference>
<dbReference type="PRINTS" id="PR00458">
    <property type="entry name" value="PEROXIDASE"/>
</dbReference>
<dbReference type="InterPro" id="IPR010255">
    <property type="entry name" value="Haem_peroxidase_sf"/>
</dbReference>
<gene>
    <name evidence="19" type="ORF">ZOSMA_375G00100</name>
</gene>
<evidence type="ECO:0000256" key="12">
    <source>
        <dbReference type="PIRSR" id="PIRSR600823-1"/>
    </source>
</evidence>
<feature type="signal peptide" evidence="17">
    <location>
        <begin position="1"/>
        <end position="20"/>
    </location>
</feature>
<dbReference type="PROSITE" id="PS50873">
    <property type="entry name" value="PEROXIDASE_4"/>
    <property type="match status" value="1"/>
</dbReference>
<comment type="similarity">
    <text evidence="2">Belongs to the peroxidase family. Ascorbate peroxidase subfamily.</text>
</comment>
<feature type="binding site" evidence="14">
    <location>
        <position position="78"/>
    </location>
    <ligand>
        <name>Ca(2+)</name>
        <dbReference type="ChEBI" id="CHEBI:29108"/>
        <label>1</label>
    </ligand>
</feature>
<accession>A0A0K9P5M2</accession>
<comment type="cofactor">
    <cofactor evidence="14">
        <name>heme b</name>
        <dbReference type="ChEBI" id="CHEBI:60344"/>
    </cofactor>
    <text evidence="14">Binds 1 heme b (iron(II)-protoporphyrin IX) group per subunit.</text>
</comment>
<dbReference type="PROSITE" id="PS00435">
    <property type="entry name" value="PEROXIDASE_1"/>
    <property type="match status" value="1"/>
</dbReference>
<dbReference type="EMBL" id="LFYR01001163">
    <property type="protein sequence ID" value="KMZ64321.1"/>
    <property type="molecule type" value="Genomic_DNA"/>
</dbReference>
<dbReference type="Pfam" id="PF00141">
    <property type="entry name" value="peroxidase"/>
    <property type="match status" value="1"/>
</dbReference>